<feature type="transmembrane region" description="Helical" evidence="1">
    <location>
        <begin position="109"/>
        <end position="130"/>
    </location>
</feature>
<feature type="transmembrane region" description="Helical" evidence="1">
    <location>
        <begin position="311"/>
        <end position="329"/>
    </location>
</feature>
<feature type="transmembrane region" description="Helical" evidence="1">
    <location>
        <begin position="53"/>
        <end position="71"/>
    </location>
</feature>
<keyword evidence="1" id="KW-0472">Membrane</keyword>
<feature type="transmembrane region" description="Helical" evidence="1">
    <location>
        <begin position="83"/>
        <end position="103"/>
    </location>
</feature>
<feature type="transmembrane region" description="Helical" evidence="1">
    <location>
        <begin position="210"/>
        <end position="227"/>
    </location>
</feature>
<dbReference type="RefSeq" id="WP_377472416.1">
    <property type="nucleotide sequence ID" value="NZ_JBHTIQ010000005.1"/>
</dbReference>
<protein>
    <recommendedName>
        <fullName evidence="4">Low temperature requirement protein A</fullName>
    </recommendedName>
</protein>
<feature type="transmembrane region" description="Helical" evidence="1">
    <location>
        <begin position="233"/>
        <end position="256"/>
    </location>
</feature>
<keyword evidence="3" id="KW-1185">Reference proteome</keyword>
<feature type="transmembrane region" description="Helical" evidence="1">
    <location>
        <begin position="277"/>
        <end position="299"/>
    </location>
</feature>
<evidence type="ECO:0000256" key="1">
    <source>
        <dbReference type="SAM" id="Phobius"/>
    </source>
</evidence>
<feature type="transmembrane region" description="Helical" evidence="1">
    <location>
        <begin position="165"/>
        <end position="183"/>
    </location>
</feature>
<feature type="transmembrane region" description="Helical" evidence="1">
    <location>
        <begin position="142"/>
        <end position="159"/>
    </location>
</feature>
<evidence type="ECO:0008006" key="4">
    <source>
        <dbReference type="Google" id="ProtNLM"/>
    </source>
</evidence>
<sequence>MADTDEARLLHGRDAPKRATMLELVFDVVYVAAFALVSMRLAANLTWSGAGEILVLLMALWWTWTTTALLTDFYDPEQSGIQIIVALTMLGVALMVVAIPFAFSTHPIVFAGAYVGIHLVREVLLATLLRGNYHEQKRPIRFLFWFSISGIAWIAGAILDTPLRAVLWTVAVVIDYLAGALRYPTPRRDRIPIEQYEQASPHIAERYQQVIVLTLGDLILVPALRFASHDFTLARTAAFLMAFGATLLFWQIFVFATAPLAATTTQPGRIGARATRLAPFTHLVTIAGVVAVSAGAELAVVRPTGPTPTSWAYVILGGAALFVLSRTIFEYAILGPAGVADARPGSGPDASRR</sequence>
<keyword evidence="1" id="KW-1133">Transmembrane helix</keyword>
<evidence type="ECO:0000313" key="2">
    <source>
        <dbReference type="EMBL" id="GIG92679.1"/>
    </source>
</evidence>
<dbReference type="EMBL" id="BONW01000046">
    <property type="protein sequence ID" value="GIG92679.1"/>
    <property type="molecule type" value="Genomic_DNA"/>
</dbReference>
<dbReference type="Proteomes" id="UP000646749">
    <property type="component" value="Unassembled WGS sequence"/>
</dbReference>
<reference evidence="2 3" key="1">
    <citation type="submission" date="2021-01" db="EMBL/GenBank/DDBJ databases">
        <title>Whole genome shotgun sequence of Plantactinospora endophytica NBRC 110450.</title>
        <authorList>
            <person name="Komaki H."/>
            <person name="Tamura T."/>
        </authorList>
    </citation>
    <scope>NUCLEOTIDE SEQUENCE [LARGE SCALE GENOMIC DNA]</scope>
    <source>
        <strain evidence="2 3">NBRC 110450</strain>
    </source>
</reference>
<name>A0ABQ4ED80_9ACTN</name>
<organism evidence="2 3">
    <name type="scientific">Plantactinospora endophytica</name>
    <dbReference type="NCBI Taxonomy" id="673535"/>
    <lineage>
        <taxon>Bacteria</taxon>
        <taxon>Bacillati</taxon>
        <taxon>Actinomycetota</taxon>
        <taxon>Actinomycetes</taxon>
        <taxon>Micromonosporales</taxon>
        <taxon>Micromonosporaceae</taxon>
        <taxon>Plantactinospora</taxon>
    </lineage>
</organism>
<dbReference type="Pfam" id="PF06772">
    <property type="entry name" value="LtrA"/>
    <property type="match status" value="1"/>
</dbReference>
<accession>A0ABQ4ED80</accession>
<feature type="transmembrane region" description="Helical" evidence="1">
    <location>
        <begin position="21"/>
        <end position="41"/>
    </location>
</feature>
<dbReference type="PANTHER" id="PTHR36840:SF1">
    <property type="entry name" value="BLL5714 PROTEIN"/>
    <property type="match status" value="1"/>
</dbReference>
<proteinExistence type="predicted"/>
<keyword evidence="1" id="KW-0812">Transmembrane</keyword>
<comment type="caution">
    <text evidence="2">The sequence shown here is derived from an EMBL/GenBank/DDBJ whole genome shotgun (WGS) entry which is preliminary data.</text>
</comment>
<evidence type="ECO:0000313" key="3">
    <source>
        <dbReference type="Proteomes" id="UP000646749"/>
    </source>
</evidence>
<dbReference type="InterPro" id="IPR010640">
    <property type="entry name" value="Low_temperature_requirement_A"/>
</dbReference>
<dbReference type="PANTHER" id="PTHR36840">
    <property type="entry name" value="BLL5714 PROTEIN"/>
    <property type="match status" value="1"/>
</dbReference>
<gene>
    <name evidence="2" type="ORF">Pen02_76150</name>
</gene>